<evidence type="ECO:0000313" key="3">
    <source>
        <dbReference type="Proteomes" id="UP001595855"/>
    </source>
</evidence>
<accession>A0ABV9WXZ4</accession>
<reference evidence="3" key="1">
    <citation type="journal article" date="2019" name="Int. J. Syst. Evol. Microbiol.">
        <title>The Global Catalogue of Microorganisms (GCM) 10K type strain sequencing project: providing services to taxonomists for standard genome sequencing and annotation.</title>
        <authorList>
            <consortium name="The Broad Institute Genomics Platform"/>
            <consortium name="The Broad Institute Genome Sequencing Center for Infectious Disease"/>
            <person name="Wu L."/>
            <person name="Ma J."/>
        </authorList>
    </citation>
    <scope>NUCLEOTIDE SEQUENCE [LARGE SCALE GENOMIC DNA]</scope>
    <source>
        <strain evidence="3">CGMCC 4.1542</strain>
    </source>
</reference>
<comment type="caution">
    <text evidence="2">The sequence shown here is derived from an EMBL/GenBank/DDBJ whole genome shotgun (WGS) entry which is preliminary data.</text>
</comment>
<feature type="domain" description="DUF4062" evidence="1">
    <location>
        <begin position="2"/>
        <end position="83"/>
    </location>
</feature>
<dbReference type="EMBL" id="JBHSJO010000001">
    <property type="protein sequence ID" value="MFC5016870.1"/>
    <property type="molecule type" value="Genomic_DNA"/>
</dbReference>
<dbReference type="InterPro" id="IPR025139">
    <property type="entry name" value="DUF4062"/>
</dbReference>
<organism evidence="2 3">
    <name type="scientific">Streptomyces lienomycini</name>
    <dbReference type="NCBI Taxonomy" id="284035"/>
    <lineage>
        <taxon>Bacteria</taxon>
        <taxon>Bacillati</taxon>
        <taxon>Actinomycetota</taxon>
        <taxon>Actinomycetes</taxon>
        <taxon>Kitasatosporales</taxon>
        <taxon>Streptomycetaceae</taxon>
        <taxon>Streptomyces</taxon>
    </lineage>
</organism>
<keyword evidence="3" id="KW-1185">Reference proteome</keyword>
<evidence type="ECO:0000259" key="1">
    <source>
        <dbReference type="Pfam" id="PF13271"/>
    </source>
</evidence>
<dbReference type="RefSeq" id="WP_271416824.1">
    <property type="nucleotide sequence ID" value="NZ_BAAATN010000005.1"/>
</dbReference>
<sequence length="372" mass="39921">MKIFISSARKGLEEERDALDGLIRALGHTPVRFEDFSAQTTPSREACLRALASADVCFFLLGPFYGHVFPETGQSATHDEWVAAQAAGMPRAVYRKQGVTFEPAQHAFTQSVEAYATGVFRDSFHTTAELMTKVVQKVQELASAESPLAFAKLAQPPTLHWDSDDTASQNVRNHESLLELHVLPLDFVGYSARELEQLGASLMDRIRATRLVGSDVALSSTRSDGYVAVGIPAGRPPAWGTPQPGELVEVRLYKTGQLSMRATLPRDGLGPILDPDALPQQVAGLLRSAGALGIVQADRIVVAAGVSTEALMSIDTFNPRQSRQSAHPMGFGHARRPLRTEPDESVTLAALGAGAAEVAPHLAQALISQAGR</sequence>
<dbReference type="Proteomes" id="UP001595855">
    <property type="component" value="Unassembled WGS sequence"/>
</dbReference>
<protein>
    <submittedName>
        <fullName evidence="2">DUF4062 domain-containing protein</fullName>
    </submittedName>
</protein>
<dbReference type="Pfam" id="PF13271">
    <property type="entry name" value="DUF4062"/>
    <property type="match status" value="1"/>
</dbReference>
<gene>
    <name evidence="2" type="ORF">ACFPRC_18520</name>
</gene>
<name>A0ABV9WXZ4_9ACTN</name>
<evidence type="ECO:0000313" key="2">
    <source>
        <dbReference type="EMBL" id="MFC5016870.1"/>
    </source>
</evidence>
<proteinExistence type="predicted"/>